<keyword evidence="1" id="KW-0808">Transferase</keyword>
<protein>
    <submittedName>
        <fullName evidence="3">Glycosyltransferase involved in cell wall biosynthesis</fullName>
    </submittedName>
</protein>
<comment type="caution">
    <text evidence="3">The sequence shown here is derived from an EMBL/GenBank/DDBJ whole genome shotgun (WGS) entry which is preliminary data.</text>
</comment>
<evidence type="ECO:0000259" key="2">
    <source>
        <dbReference type="Pfam" id="PF00534"/>
    </source>
</evidence>
<feature type="domain" description="Glycosyl transferase family 1" evidence="2">
    <location>
        <begin position="195"/>
        <end position="347"/>
    </location>
</feature>
<dbReference type="Proteomes" id="UP000639010">
    <property type="component" value="Unassembled WGS sequence"/>
</dbReference>
<dbReference type="PANTHER" id="PTHR46401:SF2">
    <property type="entry name" value="GLYCOSYLTRANSFERASE WBBK-RELATED"/>
    <property type="match status" value="1"/>
</dbReference>
<gene>
    <name evidence="3" type="ORF">H4684_002618</name>
</gene>
<keyword evidence="4" id="KW-1185">Reference proteome</keyword>
<dbReference type="Gene3D" id="3.40.50.2000">
    <property type="entry name" value="Glycogen Phosphorylase B"/>
    <property type="match status" value="2"/>
</dbReference>
<dbReference type="CDD" id="cd03809">
    <property type="entry name" value="GT4_MtfB-like"/>
    <property type="match status" value="1"/>
</dbReference>
<evidence type="ECO:0000313" key="3">
    <source>
        <dbReference type="EMBL" id="MBE1425959.1"/>
    </source>
</evidence>
<reference evidence="3 4" key="1">
    <citation type="submission" date="2020-10" db="EMBL/GenBank/DDBJ databases">
        <title>Genomic Encyclopedia of Type Strains, Phase IV (KMG-IV): sequencing the most valuable type-strain genomes for metagenomic binning, comparative biology and taxonomic classification.</title>
        <authorList>
            <person name="Goeker M."/>
        </authorList>
    </citation>
    <scope>NUCLEOTIDE SEQUENCE [LARGE SCALE GENOMIC DNA]</scope>
    <source>
        <strain evidence="3 4">DSM 4194</strain>
    </source>
</reference>
<dbReference type="RefSeq" id="WP_225940421.1">
    <property type="nucleotide sequence ID" value="NZ_JADBGG010000020.1"/>
</dbReference>
<dbReference type="EMBL" id="JADBGG010000020">
    <property type="protein sequence ID" value="MBE1425959.1"/>
    <property type="molecule type" value="Genomic_DNA"/>
</dbReference>
<dbReference type="SUPFAM" id="SSF53756">
    <property type="entry name" value="UDP-Glycosyltransferase/glycogen phosphorylase"/>
    <property type="match status" value="1"/>
</dbReference>
<organism evidence="3 4">
    <name type="scientific">Desulfomicrobium macestii</name>
    <dbReference type="NCBI Taxonomy" id="90731"/>
    <lineage>
        <taxon>Bacteria</taxon>
        <taxon>Pseudomonadati</taxon>
        <taxon>Thermodesulfobacteriota</taxon>
        <taxon>Desulfovibrionia</taxon>
        <taxon>Desulfovibrionales</taxon>
        <taxon>Desulfomicrobiaceae</taxon>
        <taxon>Desulfomicrobium</taxon>
    </lineage>
</organism>
<sequence>MNLCIDASNIRLGGGVTHLVELLNAADPNKHGINNVIVWGGKNTLAKLPERSWLNKINPDVLNRGLLHRILWQRFSLSRLARDASCDVLFVPGGSYAGNFWPIVTMSQNLLPFEWAELRRYGCSFNTLKYFLLRYTQSSSFQNSDGVIFLTEYAKHSVQDVTGYLSSETVVIPHGLNFRFQINPKVQHPIANYSDSNPFSLLYVSIIDQYKHQWHVVEAVHKLRQSGLPIILNFVGPAYPPSLNRLQSAINQYDPEKCWVKYYGSVPYEFLHDIYAQADLGIFASSCENMPIILLETMAAGLPVACSNRGPMPEVLGNAGLYFDPENPATLSKTILDFINSPLLRNEKAYSSFARSQQYSWSRCADQTFAFFSSIANKKRTKF</sequence>
<dbReference type="PANTHER" id="PTHR46401">
    <property type="entry name" value="GLYCOSYLTRANSFERASE WBBK-RELATED"/>
    <property type="match status" value="1"/>
</dbReference>
<dbReference type="InterPro" id="IPR001296">
    <property type="entry name" value="Glyco_trans_1"/>
</dbReference>
<name>A0ABR9H5G5_9BACT</name>
<evidence type="ECO:0000256" key="1">
    <source>
        <dbReference type="ARBA" id="ARBA00022679"/>
    </source>
</evidence>
<proteinExistence type="predicted"/>
<accession>A0ABR9H5G5</accession>
<dbReference type="Pfam" id="PF00534">
    <property type="entry name" value="Glycos_transf_1"/>
    <property type="match status" value="1"/>
</dbReference>
<evidence type="ECO:0000313" key="4">
    <source>
        <dbReference type="Proteomes" id="UP000639010"/>
    </source>
</evidence>